<name>A0ABW6ZD34_9HYPH</name>
<proteinExistence type="predicted"/>
<keyword evidence="1" id="KW-0732">Signal</keyword>
<dbReference type="Proteomes" id="UP001604043">
    <property type="component" value="Unassembled WGS sequence"/>
</dbReference>
<feature type="chain" id="PRO_5046794923" evidence="1">
    <location>
        <begin position="30"/>
        <end position="171"/>
    </location>
</feature>
<comment type="caution">
    <text evidence="2">The sequence shown here is derived from an EMBL/GenBank/DDBJ whole genome shotgun (WGS) entry which is preliminary data.</text>
</comment>
<gene>
    <name evidence="2" type="ORF">V5F30_05340</name>
</gene>
<evidence type="ECO:0000313" key="3">
    <source>
        <dbReference type="Proteomes" id="UP001604043"/>
    </source>
</evidence>
<evidence type="ECO:0000313" key="2">
    <source>
        <dbReference type="EMBL" id="MFG1251615.1"/>
    </source>
</evidence>
<organism evidence="2 3">
    <name type="scientific">Xanthobacter aminoxidans</name>
    <dbReference type="NCBI Taxonomy" id="186280"/>
    <lineage>
        <taxon>Bacteria</taxon>
        <taxon>Pseudomonadati</taxon>
        <taxon>Pseudomonadota</taxon>
        <taxon>Alphaproteobacteria</taxon>
        <taxon>Hyphomicrobiales</taxon>
        <taxon>Xanthobacteraceae</taxon>
        <taxon>Xanthobacter</taxon>
    </lineage>
</organism>
<evidence type="ECO:0000256" key="1">
    <source>
        <dbReference type="SAM" id="SignalP"/>
    </source>
</evidence>
<feature type="signal peptide" evidence="1">
    <location>
        <begin position="1"/>
        <end position="29"/>
    </location>
</feature>
<dbReference type="EMBL" id="JBAFUR010000001">
    <property type="protein sequence ID" value="MFG1251615.1"/>
    <property type="molecule type" value="Genomic_DNA"/>
</dbReference>
<reference evidence="2 3" key="1">
    <citation type="submission" date="2024-02" db="EMBL/GenBank/DDBJ databases">
        <title>Expansion and revision of Xanthobacter and proposal of Roseixanthobacter gen. nov.</title>
        <authorList>
            <person name="Soltysiak M.P.M."/>
            <person name="Jalihal A."/>
            <person name="Ory A."/>
            <person name="Chrisophersen C."/>
            <person name="Lee A.D."/>
            <person name="Boulton J."/>
            <person name="Springer M."/>
        </authorList>
    </citation>
    <scope>NUCLEOTIDE SEQUENCE [LARGE SCALE GENOMIC DNA]</scope>
    <source>
        <strain evidence="2 3">CB5</strain>
    </source>
</reference>
<accession>A0ABW6ZD34</accession>
<protein>
    <submittedName>
        <fullName evidence="2">Uncharacterized protein</fullName>
    </submittedName>
</protein>
<keyword evidence="3" id="KW-1185">Reference proteome</keyword>
<dbReference type="RefSeq" id="WP_394005972.1">
    <property type="nucleotide sequence ID" value="NZ_JBAFUR010000001.1"/>
</dbReference>
<sequence>MARFFSGRMLTTAILGFALAGFTSGAARAFGGGDCNMFAQSNIARVQEISIDTGGADFGDFPHLFGSPLGKAIICWASDGRVAVRGTLFADNFREPIQAILKVRFRSNNGTWTPFAQGDVSGNGGLVAFQRFFRTSPRGQFNRVQIRLETFRDSALPNDRAITVADEIFRR</sequence>